<dbReference type="PANTHER" id="PTHR30469">
    <property type="entry name" value="MULTIDRUG RESISTANCE PROTEIN MDTA"/>
    <property type="match status" value="1"/>
</dbReference>
<comment type="similarity">
    <text evidence="1">Belongs to the membrane fusion protein (MFP) (TC 8.A.1) family.</text>
</comment>
<dbReference type="SUPFAM" id="SSF111369">
    <property type="entry name" value="HlyD-like secretion proteins"/>
    <property type="match status" value="1"/>
</dbReference>
<comment type="caution">
    <text evidence="2">The sequence shown here is derived from an EMBL/GenBank/DDBJ whole genome shotgun (WGS) entry which is preliminary data.</text>
</comment>
<protein>
    <submittedName>
        <fullName evidence="2">Efflux RND transporter periplasmic adaptor subunit</fullName>
    </submittedName>
</protein>
<gene>
    <name evidence="2" type="ORF">KC980_03385</name>
</gene>
<sequence>KVETLDVKKSISASGTVKSKFEAELSAAALGRLERLNVEKGEEVYGGYILGNVSNVAAVQSSQAAKDARDVAKKDLEIYVENYASNQDAVGGKDEYNLNLTRLEELLSRAEANYQSTIEGIRNTYLIAPFNGTVVDINKEVGETVGAGTTIIKLADLDKLVFEIEIDQEDFGLLKTDQTIELTLDSYPNQTFSGKVGTLPLFADSTTEEFVIQLEINQKEEFPIYLGMKGDVEIVTQKKDNAQAVTFDVINEDDQGSFVWVVEDEQIKKEHIEVGLEGDLYTEVLTDLTNKNVVVPTTDEEIPTNAKVSYKE</sequence>
<dbReference type="AlphaFoldDB" id="A0A955EBX5"/>
<dbReference type="Gene3D" id="2.40.30.170">
    <property type="match status" value="1"/>
</dbReference>
<organism evidence="2 3">
    <name type="scientific">candidate division WWE3 bacterium</name>
    <dbReference type="NCBI Taxonomy" id="2053526"/>
    <lineage>
        <taxon>Bacteria</taxon>
        <taxon>Katanobacteria</taxon>
    </lineage>
</organism>
<reference evidence="2" key="2">
    <citation type="journal article" date="2021" name="Microbiome">
        <title>Successional dynamics and alternative stable states in a saline activated sludge microbial community over 9 years.</title>
        <authorList>
            <person name="Wang Y."/>
            <person name="Ye J."/>
            <person name="Ju F."/>
            <person name="Liu L."/>
            <person name="Boyd J.A."/>
            <person name="Deng Y."/>
            <person name="Parks D.H."/>
            <person name="Jiang X."/>
            <person name="Yin X."/>
            <person name="Woodcroft B.J."/>
            <person name="Tyson G.W."/>
            <person name="Hugenholtz P."/>
            <person name="Polz M.F."/>
            <person name="Zhang T."/>
        </authorList>
    </citation>
    <scope>NUCLEOTIDE SEQUENCE</scope>
    <source>
        <strain evidence="2">HKST-UBA79</strain>
    </source>
</reference>
<proteinExistence type="inferred from homology"/>
<dbReference type="NCBIfam" id="TIGR01730">
    <property type="entry name" value="RND_mfp"/>
    <property type="match status" value="1"/>
</dbReference>
<reference evidence="2" key="1">
    <citation type="submission" date="2020-04" db="EMBL/GenBank/DDBJ databases">
        <authorList>
            <person name="Zhang T."/>
        </authorList>
    </citation>
    <scope>NUCLEOTIDE SEQUENCE</scope>
    <source>
        <strain evidence="2">HKST-UBA79</strain>
    </source>
</reference>
<dbReference type="EMBL" id="JAGQNX010000102">
    <property type="protein sequence ID" value="MCA9308530.1"/>
    <property type="molecule type" value="Genomic_DNA"/>
</dbReference>
<evidence type="ECO:0000313" key="2">
    <source>
        <dbReference type="EMBL" id="MCA9308530.1"/>
    </source>
</evidence>
<dbReference type="Gene3D" id="2.40.420.20">
    <property type="match status" value="1"/>
</dbReference>
<dbReference type="Gene3D" id="2.40.50.100">
    <property type="match status" value="1"/>
</dbReference>
<dbReference type="Gene3D" id="1.10.287.470">
    <property type="entry name" value="Helix hairpin bin"/>
    <property type="match status" value="1"/>
</dbReference>
<evidence type="ECO:0000256" key="1">
    <source>
        <dbReference type="ARBA" id="ARBA00009477"/>
    </source>
</evidence>
<dbReference type="GO" id="GO:0015562">
    <property type="term" value="F:efflux transmembrane transporter activity"/>
    <property type="evidence" value="ECO:0007669"/>
    <property type="project" value="TreeGrafter"/>
</dbReference>
<dbReference type="Proteomes" id="UP000740557">
    <property type="component" value="Unassembled WGS sequence"/>
</dbReference>
<evidence type="ECO:0000313" key="3">
    <source>
        <dbReference type="Proteomes" id="UP000740557"/>
    </source>
</evidence>
<dbReference type="GO" id="GO:1990281">
    <property type="term" value="C:efflux pump complex"/>
    <property type="evidence" value="ECO:0007669"/>
    <property type="project" value="TreeGrafter"/>
</dbReference>
<name>A0A955EBX5_UNCKA</name>
<dbReference type="PANTHER" id="PTHR30469:SF33">
    <property type="entry name" value="SLR1207 PROTEIN"/>
    <property type="match status" value="1"/>
</dbReference>
<dbReference type="InterPro" id="IPR006143">
    <property type="entry name" value="RND_pump_MFP"/>
</dbReference>
<feature type="non-terminal residue" evidence="2">
    <location>
        <position position="1"/>
    </location>
</feature>
<accession>A0A955EBX5</accession>